<name>A0ABW1TKU1_9LACO</name>
<evidence type="ECO:0000313" key="2">
    <source>
        <dbReference type="EMBL" id="MFC6274461.1"/>
    </source>
</evidence>
<keyword evidence="1" id="KW-0812">Transmembrane</keyword>
<reference evidence="3" key="1">
    <citation type="journal article" date="2019" name="Int. J. Syst. Evol. Microbiol.">
        <title>The Global Catalogue of Microorganisms (GCM) 10K type strain sequencing project: providing services to taxonomists for standard genome sequencing and annotation.</title>
        <authorList>
            <consortium name="The Broad Institute Genomics Platform"/>
            <consortium name="The Broad Institute Genome Sequencing Center for Infectious Disease"/>
            <person name="Wu L."/>
            <person name="Ma J."/>
        </authorList>
    </citation>
    <scope>NUCLEOTIDE SEQUENCE [LARGE SCALE GENOMIC DNA]</scope>
    <source>
        <strain evidence="3">CCM 8907</strain>
    </source>
</reference>
<evidence type="ECO:0000313" key="3">
    <source>
        <dbReference type="Proteomes" id="UP001596191"/>
    </source>
</evidence>
<dbReference type="Proteomes" id="UP001596191">
    <property type="component" value="Unassembled WGS sequence"/>
</dbReference>
<dbReference type="Pfam" id="PF11391">
    <property type="entry name" value="DUF2798"/>
    <property type="match status" value="1"/>
</dbReference>
<feature type="transmembrane region" description="Helical" evidence="1">
    <location>
        <begin position="113"/>
        <end position="133"/>
    </location>
</feature>
<protein>
    <recommendedName>
        <fullName evidence="4">DUF2798 domain-containing protein</fullName>
    </recommendedName>
</protein>
<keyword evidence="3" id="KW-1185">Reference proteome</keyword>
<feature type="transmembrane region" description="Helical" evidence="1">
    <location>
        <begin position="7"/>
        <end position="24"/>
    </location>
</feature>
<keyword evidence="1" id="KW-1133">Transmembrane helix</keyword>
<feature type="transmembrane region" description="Helical" evidence="1">
    <location>
        <begin position="44"/>
        <end position="67"/>
    </location>
</feature>
<proteinExistence type="predicted"/>
<gene>
    <name evidence="2" type="ORF">ACFQET_02910</name>
</gene>
<comment type="caution">
    <text evidence="2">The sequence shown here is derived from an EMBL/GenBank/DDBJ whole genome shotgun (WGS) entry which is preliminary data.</text>
</comment>
<keyword evidence="1" id="KW-0472">Membrane</keyword>
<dbReference type="RefSeq" id="WP_125639456.1">
    <property type="nucleotide sequence ID" value="NZ_JBHSSJ010000002.1"/>
</dbReference>
<evidence type="ECO:0008006" key="4">
    <source>
        <dbReference type="Google" id="ProtNLM"/>
    </source>
</evidence>
<organism evidence="2 3">
    <name type="scientific">Levilactobacillus tangyuanensis</name>
    <dbReference type="NCBI Taxonomy" id="2486021"/>
    <lineage>
        <taxon>Bacteria</taxon>
        <taxon>Bacillati</taxon>
        <taxon>Bacillota</taxon>
        <taxon>Bacilli</taxon>
        <taxon>Lactobacillales</taxon>
        <taxon>Lactobacillaceae</taxon>
        <taxon>Levilactobacillus</taxon>
    </lineage>
</organism>
<evidence type="ECO:0000256" key="1">
    <source>
        <dbReference type="SAM" id="Phobius"/>
    </source>
</evidence>
<feature type="transmembrane region" description="Helical" evidence="1">
    <location>
        <begin position="87"/>
        <end position="107"/>
    </location>
</feature>
<dbReference type="InterPro" id="IPR021529">
    <property type="entry name" value="DUF2798"/>
</dbReference>
<sequence length="170" mass="18879">MNSKQRLLFSITMTTFMASIMSWIGMAKSTGLNPEFWRTYATSILPTLAFAIMWNVLVASNVAKLMIKLGTRNLTDADEITTRSSTIRSWTMISVMCFTMSTLALVVNGELSAMTPVTFILSFFGDFTMAFFVRGMFVMPLVKRLVIGTPKAIQVISEEEAEEDVEGAAE</sequence>
<accession>A0ABW1TKU1</accession>
<dbReference type="EMBL" id="JBHSSJ010000002">
    <property type="protein sequence ID" value="MFC6274461.1"/>
    <property type="molecule type" value="Genomic_DNA"/>
</dbReference>